<proteinExistence type="inferred from homology"/>
<feature type="binding site" evidence="11">
    <location>
        <position position="116"/>
    </location>
    <ligand>
        <name>Mg(2+)</name>
        <dbReference type="ChEBI" id="CHEBI:18420"/>
        <label>2</label>
    </ligand>
</feature>
<dbReference type="SUPFAM" id="SSF55326">
    <property type="entry name" value="PurM N-terminal domain-like"/>
    <property type="match status" value="2"/>
</dbReference>
<dbReference type="PANTHER" id="PTHR43555:SF1">
    <property type="entry name" value="PHOSPHORIBOSYLFORMYLGLYCINAMIDINE SYNTHASE SUBUNIT PURL"/>
    <property type="match status" value="1"/>
</dbReference>
<dbReference type="GO" id="GO:0005524">
    <property type="term" value="F:ATP binding"/>
    <property type="evidence" value="ECO:0007669"/>
    <property type="project" value="UniProtKB-UniRule"/>
</dbReference>
<keyword evidence="3 11" id="KW-0479">Metal-binding</keyword>
<evidence type="ECO:0000256" key="5">
    <source>
        <dbReference type="ARBA" id="ARBA00022755"/>
    </source>
</evidence>
<evidence type="ECO:0000256" key="1">
    <source>
        <dbReference type="ARBA" id="ARBA00022490"/>
    </source>
</evidence>
<keyword evidence="16" id="KW-1185">Reference proteome</keyword>
<reference evidence="16" key="1">
    <citation type="journal article" date="2018" name="Science">
        <title>A primordial and reversible TCA cycle in a facultatively chemolithoautotrophic thermophile.</title>
        <authorList>
            <person name="Nunoura T."/>
            <person name="Chikaraishi Y."/>
            <person name="Izaki R."/>
            <person name="Suwa T."/>
            <person name="Sato T."/>
            <person name="Harada T."/>
            <person name="Mori K."/>
            <person name="Kato Y."/>
            <person name="Miyazaki M."/>
            <person name="Shimamura S."/>
            <person name="Yanagawa K."/>
            <person name="Shuto A."/>
            <person name="Ohkouchi N."/>
            <person name="Fujita N."/>
            <person name="Takaki Y."/>
            <person name="Atomi H."/>
            <person name="Takai K."/>
        </authorList>
    </citation>
    <scope>NUCLEOTIDE SEQUENCE [LARGE SCALE GENOMIC DNA]</scope>
    <source>
        <strain evidence="16">DSM 17441 / JCM 13301 / NBRC 103674 / ABI70S6</strain>
    </source>
</reference>
<dbReference type="InterPro" id="IPR010918">
    <property type="entry name" value="PurM-like_C_dom"/>
</dbReference>
<keyword evidence="6 11" id="KW-0067">ATP-binding</keyword>
<evidence type="ECO:0000256" key="7">
    <source>
        <dbReference type="ARBA" id="ARBA00022842"/>
    </source>
</evidence>
<evidence type="ECO:0000259" key="12">
    <source>
        <dbReference type="Pfam" id="PF00586"/>
    </source>
</evidence>
<feature type="domain" description="PurM-like C-terminal" evidence="13">
    <location>
        <begin position="201"/>
        <end position="355"/>
    </location>
</feature>
<feature type="active site" evidence="11">
    <location>
        <position position="48"/>
    </location>
</feature>
<dbReference type="FunFam" id="3.30.1330.10:FF:000004">
    <property type="entry name" value="Phosphoribosylformylglycinamidine synthase subunit PurL"/>
    <property type="match status" value="1"/>
</dbReference>
<dbReference type="Proteomes" id="UP000063234">
    <property type="component" value="Chromosome"/>
</dbReference>
<dbReference type="InterPro" id="IPR036676">
    <property type="entry name" value="PurM-like_C_sf"/>
</dbReference>
<dbReference type="InterPro" id="IPR016188">
    <property type="entry name" value="PurM-like_N"/>
</dbReference>
<feature type="binding site" evidence="11">
    <location>
        <position position="92"/>
    </location>
    <ligand>
        <name>Mg(2+)</name>
        <dbReference type="ChEBI" id="CHEBI:18420"/>
        <label>1</label>
    </ligand>
</feature>
<dbReference type="AlphaFoldDB" id="A0A0S3QS39"/>
<feature type="domain" description="PurM-like N-terminal" evidence="12">
    <location>
        <begin position="73"/>
        <end position="188"/>
    </location>
</feature>
<gene>
    <name evidence="11" type="primary">purL</name>
    <name evidence="15" type="ORF">TST_0347</name>
</gene>
<protein>
    <recommendedName>
        <fullName evidence="11">Phosphoribosylformylglycinamidine synthase subunit PurL</fullName>
        <shortName evidence="11">FGAM synthase</shortName>
        <ecNumber evidence="11">6.3.5.3</ecNumber>
    </recommendedName>
    <alternativeName>
        <fullName evidence="11">Formylglycinamide ribonucleotide amidotransferase subunit II</fullName>
        <shortName evidence="11">FGAR amidotransferase II</shortName>
        <shortName evidence="11">FGAR-AT II</shortName>
    </alternativeName>
    <alternativeName>
        <fullName evidence="11">Glutamine amidotransferase PurL</fullName>
    </alternativeName>
    <alternativeName>
        <fullName evidence="11">Phosphoribosylformylglycinamidine synthase subunit II</fullName>
    </alternativeName>
</protein>
<keyword evidence="4 11" id="KW-0547">Nucleotide-binding</keyword>
<dbReference type="KEGG" id="ttk:TST_0347"/>
<dbReference type="CDD" id="cd02203">
    <property type="entry name" value="PurL_repeat1"/>
    <property type="match status" value="1"/>
</dbReference>
<feature type="binding site" evidence="11">
    <location>
        <position position="115"/>
    </location>
    <ligand>
        <name>substrate</name>
    </ligand>
</feature>
<dbReference type="InterPro" id="IPR041609">
    <property type="entry name" value="PurL_linker"/>
</dbReference>
<evidence type="ECO:0000259" key="13">
    <source>
        <dbReference type="Pfam" id="PF02769"/>
    </source>
</evidence>
<keyword evidence="2 11" id="KW-0436">Ligase</keyword>
<organism evidence="15 16">
    <name type="scientific">Thermosulfidibacter takaii (strain DSM 17441 / JCM 13301 / NBRC 103674 / ABI70S6)</name>
    <dbReference type="NCBI Taxonomy" id="1298851"/>
    <lineage>
        <taxon>Bacteria</taxon>
        <taxon>Pseudomonadati</taxon>
        <taxon>Thermosulfidibacterota</taxon>
        <taxon>Thermosulfidibacteria</taxon>
        <taxon>Thermosulfidibacterales</taxon>
        <taxon>Thermosulfidibacteraceae</taxon>
    </lineage>
</organism>
<feature type="binding site" evidence="11">
    <location>
        <position position="51"/>
    </location>
    <ligand>
        <name>ATP</name>
        <dbReference type="ChEBI" id="CHEBI:30616"/>
    </ligand>
</feature>
<feature type="binding site" evidence="11">
    <location>
        <position position="535"/>
    </location>
    <ligand>
        <name>substrate</name>
    </ligand>
</feature>
<dbReference type="HAMAP" id="MF_00420">
    <property type="entry name" value="PurL_2"/>
    <property type="match status" value="1"/>
</dbReference>
<dbReference type="Gene3D" id="3.30.1330.10">
    <property type="entry name" value="PurM-like, N-terminal domain"/>
    <property type="match status" value="2"/>
</dbReference>
<dbReference type="Pfam" id="PF00586">
    <property type="entry name" value="AIRS"/>
    <property type="match status" value="2"/>
</dbReference>
<accession>A0A0S3QS39</accession>
<dbReference type="RefSeq" id="WP_083498561.1">
    <property type="nucleotide sequence ID" value="NZ_AP013035.1"/>
</dbReference>
<dbReference type="GO" id="GO:0000287">
    <property type="term" value="F:magnesium ion binding"/>
    <property type="evidence" value="ECO:0007669"/>
    <property type="project" value="UniProtKB-UniRule"/>
</dbReference>
<evidence type="ECO:0000256" key="6">
    <source>
        <dbReference type="ARBA" id="ARBA00022840"/>
    </source>
</evidence>
<dbReference type="InterPro" id="IPR036921">
    <property type="entry name" value="PurM-like_N_sf"/>
</dbReference>
<comment type="caution">
    <text evidence="11">Lacks conserved residue(s) required for the propagation of feature annotation.</text>
</comment>
<comment type="similarity">
    <text evidence="11">Belongs to the FGAMS family.</text>
</comment>
<dbReference type="GO" id="GO:0004642">
    <property type="term" value="F:phosphoribosylformylglycinamidine synthase activity"/>
    <property type="evidence" value="ECO:0007669"/>
    <property type="project" value="UniProtKB-UniRule"/>
</dbReference>
<feature type="binding site" evidence="11">
    <location>
        <position position="533"/>
    </location>
    <ligand>
        <name>Mg(2+)</name>
        <dbReference type="ChEBI" id="CHEBI:18420"/>
        <label>1</label>
    </ligand>
</feature>
<dbReference type="Pfam" id="PF02769">
    <property type="entry name" value="AIRS_C"/>
    <property type="match status" value="2"/>
</dbReference>
<dbReference type="EC" id="6.3.5.3" evidence="11"/>
<feature type="binding site" evidence="11">
    <location>
        <begin position="93"/>
        <end position="96"/>
    </location>
    <ligand>
        <name>substrate</name>
    </ligand>
</feature>
<dbReference type="NCBIfam" id="TIGR01736">
    <property type="entry name" value="FGAM_synth_II"/>
    <property type="match status" value="1"/>
</dbReference>
<evidence type="ECO:0000256" key="8">
    <source>
        <dbReference type="ARBA" id="ARBA00052585"/>
    </source>
</evidence>
<dbReference type="SUPFAM" id="SSF56042">
    <property type="entry name" value="PurM C-terminal domain-like"/>
    <property type="match status" value="2"/>
</dbReference>
<keyword evidence="5 11" id="KW-0658">Purine biosynthesis</keyword>
<name>A0A0S3QS39_THET7</name>
<evidence type="ECO:0000256" key="11">
    <source>
        <dbReference type="HAMAP-Rule" id="MF_00420"/>
    </source>
</evidence>
<dbReference type="PANTHER" id="PTHR43555">
    <property type="entry name" value="PHOSPHORIBOSYLFORMYLGLYCINAMIDINE SYNTHASE SUBUNIT PURL"/>
    <property type="match status" value="1"/>
</dbReference>
<comment type="subunit">
    <text evidence="10 11">Monomer. Part of the FGAM synthase complex composed of 1 PurL, 1 PurQ and 2 PurS subunits.</text>
</comment>
<comment type="subcellular location">
    <subcellularLocation>
        <location evidence="11">Cytoplasm</location>
    </subcellularLocation>
</comment>
<dbReference type="EMBL" id="AP013035">
    <property type="protein sequence ID" value="BAT71155.1"/>
    <property type="molecule type" value="Genomic_DNA"/>
</dbReference>
<dbReference type="InterPro" id="IPR010074">
    <property type="entry name" value="PRibForGlyAmidine_synth_PurL"/>
</dbReference>
<comment type="function">
    <text evidence="9 11">Part of the phosphoribosylformylglycinamidine synthase complex involved in the purines biosynthetic pathway. Catalyzes the ATP-dependent conversion of formylglycinamide ribonucleotide (FGAR) and glutamine to yield formylglycinamidine ribonucleotide (FGAM) and glutamate. The FGAM synthase complex is composed of three subunits. PurQ produces an ammonia molecule by converting glutamine to glutamate. PurL transfers the ammonia molecule to FGAR to form FGAM in an ATP-dependent manner. PurS interacts with PurQ and PurL and is thought to assist in the transfer of the ammonia molecule from PurQ to PurL.</text>
</comment>
<feature type="domain" description="PurM-like N-terminal" evidence="12">
    <location>
        <begin position="438"/>
        <end position="556"/>
    </location>
</feature>
<dbReference type="NCBIfam" id="NF002290">
    <property type="entry name" value="PRK01213.1"/>
    <property type="match status" value="1"/>
</dbReference>
<feature type="domain" description="PurM-like C-terminal" evidence="13">
    <location>
        <begin position="571"/>
        <end position="707"/>
    </location>
</feature>
<dbReference type="FunFam" id="3.90.650.10:FF:000009">
    <property type="entry name" value="Phosphoribosylformylglycinamidine synthase subunit PurL"/>
    <property type="match status" value="1"/>
</dbReference>
<feature type="active site" description="Proton acceptor" evidence="11">
    <location>
        <position position="94"/>
    </location>
</feature>
<evidence type="ECO:0000256" key="9">
    <source>
        <dbReference type="ARBA" id="ARBA00059671"/>
    </source>
</evidence>
<dbReference type="CDD" id="cd02204">
    <property type="entry name" value="PurL_repeat2"/>
    <property type="match status" value="1"/>
</dbReference>
<keyword evidence="1 11" id="KW-0963">Cytoplasm</keyword>
<feature type="binding site" evidence="11">
    <location>
        <position position="267"/>
    </location>
    <ligand>
        <name>Mg(2+)</name>
        <dbReference type="ChEBI" id="CHEBI:18420"/>
        <label>2</label>
    </ligand>
</feature>
<feature type="binding site" evidence="11">
    <location>
        <position position="532"/>
    </location>
    <ligand>
        <name>ATP</name>
        <dbReference type="ChEBI" id="CHEBI:30616"/>
    </ligand>
</feature>
<dbReference type="UniPathway" id="UPA00074">
    <property type="reaction ID" value="UER00128"/>
</dbReference>
<dbReference type="PIRSF" id="PIRSF001587">
    <property type="entry name" value="FGAM_synthase_II"/>
    <property type="match status" value="1"/>
</dbReference>
<evidence type="ECO:0000256" key="10">
    <source>
        <dbReference type="ARBA" id="ARBA00064392"/>
    </source>
</evidence>
<evidence type="ECO:0000259" key="14">
    <source>
        <dbReference type="Pfam" id="PF18072"/>
    </source>
</evidence>
<evidence type="ECO:0000256" key="4">
    <source>
        <dbReference type="ARBA" id="ARBA00022741"/>
    </source>
</evidence>
<comment type="catalytic activity">
    <reaction evidence="8 11">
        <text>N(2)-formyl-N(1)-(5-phospho-beta-D-ribosyl)glycinamide + L-glutamine + ATP + H2O = 2-formamido-N(1)-(5-O-phospho-beta-D-ribosyl)acetamidine + L-glutamate + ADP + phosphate + H(+)</text>
        <dbReference type="Rhea" id="RHEA:17129"/>
        <dbReference type="ChEBI" id="CHEBI:15377"/>
        <dbReference type="ChEBI" id="CHEBI:15378"/>
        <dbReference type="ChEBI" id="CHEBI:29985"/>
        <dbReference type="ChEBI" id="CHEBI:30616"/>
        <dbReference type="ChEBI" id="CHEBI:43474"/>
        <dbReference type="ChEBI" id="CHEBI:58359"/>
        <dbReference type="ChEBI" id="CHEBI:147286"/>
        <dbReference type="ChEBI" id="CHEBI:147287"/>
        <dbReference type="ChEBI" id="CHEBI:456216"/>
        <dbReference type="EC" id="6.3.5.3"/>
    </reaction>
</comment>
<evidence type="ECO:0000313" key="15">
    <source>
        <dbReference type="EMBL" id="BAT71155.1"/>
    </source>
</evidence>
<evidence type="ECO:0000313" key="16">
    <source>
        <dbReference type="Proteomes" id="UP000063234"/>
    </source>
</evidence>
<comment type="pathway">
    <text evidence="11">Purine metabolism; IMP biosynthesis via de novo pathway; 5-amino-1-(5-phospho-D-ribosyl)imidazole from N(2)-formyl-N(1)-(5-phospho-D-ribosyl)glycinamide: step 1/2.</text>
</comment>
<sequence length="745" mass="82094">MQEKIKITKELIEEHGLTEEEYQLILKILGREPTITELGIFSVMWSEHCSYKSSKIHLKKLPTEAPWVIQGPGENAGVIEIDENLAAVFKMESHNHPSYIEPFQGAATGVGGILRDIFTMGARPVASMDPLRFGKPGNPLNEYIMNGVVSGIAWYGNCIGVPTVGGETFFADCYDHNPLVNVFNLGIAPKNRIFKAKASGVGNPVIYVGSKTGRDGIHGATMASEEFKEDAEQKKPNVQVGDPFTEKLLLEACLEAMEKKLIVGIQDMGAAGLTCSSSEMAAKAGTGIELNLDLVPQREEGMTPYEIMLSESQERMLIVAEKGKEQELINIFKKWGLDSVVIGHVTDDQMLRVRHKGEVVVEIPVKYLAEETPVYDRPYRKPEYIDDLHSFNPEAIPEPDDLKETLLELLSSPNIASKRFIWRQYDHMVQTNTVVLPGSDAAVIRVKGSKKGIAISCDCNPRYCYLDPKEGAKQAVAEAARNVACAGAMPRAITDCLNFGNPEKPEIMWQFVEAVEGMAEACRILETPVIGGNVSFYNETLGKAIWPSPTVGMVGILEDVTCHVTQFFKDENDVILLLGTPTGEIGGSEYLEHIHNTVAGKPPKVDLQYEKRLTNALVELASQRLLKSAHDVSLGGLAIALAKCCLNETKPIGAKVVLPQNLRTDFLLFGETQGIAIVTIEPRKVGSAQRLLDKWKIPYLQIGTVGGNYLTIRTNKAKISLGIKEMIEAYYCLNLRYDPHMKSHL</sequence>
<dbReference type="PATRIC" id="fig|1298851.3.peg.358"/>
<feature type="binding site" evidence="11">
    <location>
        <position position="90"/>
    </location>
    <ligand>
        <name>ATP</name>
        <dbReference type="ChEBI" id="CHEBI:30616"/>
    </ligand>
</feature>
<evidence type="ECO:0000256" key="3">
    <source>
        <dbReference type="ARBA" id="ARBA00022723"/>
    </source>
</evidence>
<dbReference type="STRING" id="1298851.TST_0347"/>
<feature type="binding site" evidence="11">
    <location>
        <position position="239"/>
    </location>
    <ligand>
        <name>substrate</name>
    </ligand>
</feature>
<feature type="domain" description="Phosphoribosylformylglycinamidine synthase linker" evidence="14">
    <location>
        <begin position="13"/>
        <end position="52"/>
    </location>
</feature>
<dbReference type="Pfam" id="PF18072">
    <property type="entry name" value="FGAR-AT_linker"/>
    <property type="match status" value="1"/>
</dbReference>
<dbReference type="Gene3D" id="3.90.650.10">
    <property type="entry name" value="PurM-like C-terminal domain"/>
    <property type="match status" value="2"/>
</dbReference>
<feature type="binding site" evidence="11">
    <location>
        <position position="495"/>
    </location>
    <ligand>
        <name>ATP</name>
        <dbReference type="ChEBI" id="CHEBI:30616"/>
    </ligand>
</feature>
<dbReference type="GO" id="GO:0005737">
    <property type="term" value="C:cytoplasm"/>
    <property type="evidence" value="ECO:0007669"/>
    <property type="project" value="UniProtKB-SubCell"/>
</dbReference>
<evidence type="ECO:0000256" key="2">
    <source>
        <dbReference type="ARBA" id="ARBA00022598"/>
    </source>
</evidence>
<dbReference type="GO" id="GO:0006189">
    <property type="term" value="P:'de novo' IMP biosynthetic process"/>
    <property type="evidence" value="ECO:0007669"/>
    <property type="project" value="UniProtKB-UniRule"/>
</dbReference>
<keyword evidence="7 11" id="KW-0460">Magnesium</keyword>
<feature type="binding site" evidence="11">
    <location>
        <begin position="311"/>
        <end position="313"/>
    </location>
    <ligand>
        <name>substrate</name>
    </ligand>
</feature>